<protein>
    <submittedName>
        <fullName evidence="4">Peptide ABC transporter ATP-binding protein</fullName>
    </submittedName>
</protein>
<dbReference type="Pfam" id="PF00005">
    <property type="entry name" value="ABC_tran"/>
    <property type="match status" value="1"/>
</dbReference>
<evidence type="ECO:0000313" key="4">
    <source>
        <dbReference type="EMBL" id="RCW17628.1"/>
    </source>
</evidence>
<keyword evidence="2 4" id="KW-0067">ATP-binding</keyword>
<dbReference type="PANTHER" id="PTHR43158">
    <property type="entry name" value="SKFA PEPTIDE EXPORT ATP-BINDING PROTEIN SKFE"/>
    <property type="match status" value="1"/>
</dbReference>
<dbReference type="PANTHER" id="PTHR43158:SF2">
    <property type="entry name" value="SKFA PEPTIDE EXPORT ATP-BINDING PROTEIN SKFE"/>
    <property type="match status" value="1"/>
</dbReference>
<evidence type="ECO:0000256" key="1">
    <source>
        <dbReference type="ARBA" id="ARBA00022741"/>
    </source>
</evidence>
<dbReference type="SUPFAM" id="SSF52540">
    <property type="entry name" value="P-loop containing nucleoside triphosphate hydrolases"/>
    <property type="match status" value="1"/>
</dbReference>
<evidence type="ECO:0000256" key="2">
    <source>
        <dbReference type="ARBA" id="ARBA00022840"/>
    </source>
</evidence>
<evidence type="ECO:0000259" key="3">
    <source>
        <dbReference type="PROSITE" id="PS50893"/>
    </source>
</evidence>
<evidence type="ECO:0000313" key="5">
    <source>
        <dbReference type="Proteomes" id="UP000253215"/>
    </source>
</evidence>
<organism evidence="4 5">
    <name type="scientific">Streptococcus gallolyticus</name>
    <dbReference type="NCBI Taxonomy" id="315405"/>
    <lineage>
        <taxon>Bacteria</taxon>
        <taxon>Bacillati</taxon>
        <taxon>Bacillota</taxon>
        <taxon>Bacilli</taxon>
        <taxon>Lactobacillales</taxon>
        <taxon>Streptococcaceae</taxon>
        <taxon>Streptococcus</taxon>
    </lineage>
</organism>
<sequence length="205" mass="23401">MIIDNYNLTVGNKKLLENTKLLFEKGKINHVLGRNGSGKSQLAKDFILNSSKCFPSDISEKTLIISSYSNIPSELTILDLQNTVPWKLSSEIYNLLNIESIDAHVKLRYLSDGQKQKVKLYVLLSLDKDIVIFDEITNALDKKTVDEIHTFFKNYIINNPRKIIINISHDISDIRELEGNYLVIDNAKLNKVDSLDKAISWYLGE</sequence>
<dbReference type="PROSITE" id="PS50893">
    <property type="entry name" value="ABC_TRANSPORTER_2"/>
    <property type="match status" value="1"/>
</dbReference>
<dbReference type="InterPro" id="IPR027417">
    <property type="entry name" value="P-loop_NTPase"/>
</dbReference>
<comment type="caution">
    <text evidence="4">The sequence shown here is derived from an EMBL/GenBank/DDBJ whole genome shotgun (WGS) entry which is preliminary data.</text>
</comment>
<feature type="domain" description="ABC transporter" evidence="3">
    <location>
        <begin position="1"/>
        <end position="203"/>
    </location>
</feature>
<proteinExistence type="predicted"/>
<dbReference type="EMBL" id="NETH01000006">
    <property type="protein sequence ID" value="RCW17628.1"/>
    <property type="molecule type" value="Genomic_DNA"/>
</dbReference>
<dbReference type="Gene3D" id="3.40.50.300">
    <property type="entry name" value="P-loop containing nucleotide triphosphate hydrolases"/>
    <property type="match status" value="2"/>
</dbReference>
<reference evidence="4 5" key="1">
    <citation type="journal article" date="2018" name="Sci. Rep.">
        <title>Network-guided genomic and metagenomic analysis of the faecal microbiota of the critically endangered kakapo.</title>
        <authorList>
            <person name="Waite D.W."/>
            <person name="Dsouza M."/>
            <person name="Sekiguchi Y."/>
            <person name="Hugenholtz P."/>
            <person name="Taylor M.W."/>
        </authorList>
    </citation>
    <scope>NUCLEOTIDE SEQUENCE [LARGE SCALE GENOMIC DNA]</scope>
    <source>
        <strain evidence="4 5">BI02</strain>
    </source>
</reference>
<keyword evidence="1" id="KW-0547">Nucleotide-binding</keyword>
<name>A0A368UF82_9STRE</name>
<accession>A0A368UF82</accession>
<dbReference type="GO" id="GO:0005524">
    <property type="term" value="F:ATP binding"/>
    <property type="evidence" value="ECO:0007669"/>
    <property type="project" value="UniProtKB-KW"/>
</dbReference>
<dbReference type="AlphaFoldDB" id="A0A368UF82"/>
<gene>
    <name evidence="4" type="ORF">CAC02_01815</name>
</gene>
<dbReference type="CDD" id="cd00267">
    <property type="entry name" value="ABC_ATPase"/>
    <property type="match status" value="1"/>
</dbReference>
<dbReference type="GO" id="GO:0016887">
    <property type="term" value="F:ATP hydrolysis activity"/>
    <property type="evidence" value="ECO:0007669"/>
    <property type="project" value="InterPro"/>
</dbReference>
<dbReference type="Proteomes" id="UP000253215">
    <property type="component" value="Unassembled WGS sequence"/>
</dbReference>
<dbReference type="InterPro" id="IPR003439">
    <property type="entry name" value="ABC_transporter-like_ATP-bd"/>
</dbReference>